<evidence type="ECO:0000313" key="1">
    <source>
        <dbReference type="Proteomes" id="UP000887565"/>
    </source>
</evidence>
<protein>
    <submittedName>
        <fullName evidence="2">Uncharacterized protein</fullName>
    </submittedName>
</protein>
<dbReference type="AlphaFoldDB" id="A0A915JCZ6"/>
<accession>A0A915JCZ6</accession>
<evidence type="ECO:0000313" key="2">
    <source>
        <dbReference type="WBParaSite" id="nRc.2.0.1.t24037-RA"/>
    </source>
</evidence>
<keyword evidence="1" id="KW-1185">Reference proteome</keyword>
<dbReference type="WBParaSite" id="nRc.2.0.1.t24037-RA">
    <property type="protein sequence ID" value="nRc.2.0.1.t24037-RA"/>
    <property type="gene ID" value="nRc.2.0.1.g24037"/>
</dbReference>
<name>A0A915JCZ6_ROMCU</name>
<reference evidence="2" key="1">
    <citation type="submission" date="2022-11" db="UniProtKB">
        <authorList>
            <consortium name="WormBaseParasite"/>
        </authorList>
    </citation>
    <scope>IDENTIFICATION</scope>
</reference>
<dbReference type="Proteomes" id="UP000887565">
    <property type="component" value="Unplaced"/>
</dbReference>
<proteinExistence type="predicted"/>
<organism evidence="1 2">
    <name type="scientific">Romanomermis culicivorax</name>
    <name type="common">Nematode worm</name>
    <dbReference type="NCBI Taxonomy" id="13658"/>
    <lineage>
        <taxon>Eukaryota</taxon>
        <taxon>Metazoa</taxon>
        <taxon>Ecdysozoa</taxon>
        <taxon>Nematoda</taxon>
        <taxon>Enoplea</taxon>
        <taxon>Dorylaimia</taxon>
        <taxon>Mermithida</taxon>
        <taxon>Mermithoidea</taxon>
        <taxon>Mermithidae</taxon>
        <taxon>Romanomermis</taxon>
    </lineage>
</organism>
<sequence length="203" mass="23216">MEEGDLGSLLSEPPADCESSISSLDSLNYEISNDKEIILEPVSSSDEEEIVDTPGNVDSEKVIHLYHHRCYCMAIKSMAAFFARVYWCEDCYIAYNNKSDHHCRNKCSSCYHRPPCKEDGMETEGWSDGCKDEMSKERYLNEVTMQEGIELDPLKINRNLRRHALAKEARLLVGCEQNHEILDFMSEGRKSPRFVFGVTAVFN</sequence>